<evidence type="ECO:0000313" key="3">
    <source>
        <dbReference type="EMBL" id="MQL51827.1"/>
    </source>
</evidence>
<dbReference type="EMBL" id="WHYR01000012">
    <property type="protein sequence ID" value="MQL51827.1"/>
    <property type="molecule type" value="Genomic_DNA"/>
</dbReference>
<protein>
    <submittedName>
        <fullName evidence="3">Transposase</fullName>
    </submittedName>
</protein>
<evidence type="ECO:0000256" key="1">
    <source>
        <dbReference type="ARBA" id="ARBA00023125"/>
    </source>
</evidence>
<dbReference type="OrthoDB" id="516981at2"/>
<dbReference type="InterPro" id="IPR010095">
    <property type="entry name" value="Cas12f1-like_TNB"/>
</dbReference>
<reference evidence="3 4" key="1">
    <citation type="submission" date="2019-10" db="EMBL/GenBank/DDBJ databases">
        <title>Comparative genomics of sulfur disproportionating microorganisms.</title>
        <authorList>
            <person name="Ward L.M."/>
            <person name="Bertran E."/>
            <person name="Johnston D."/>
        </authorList>
    </citation>
    <scope>NUCLEOTIDE SEQUENCE [LARGE SCALE GENOMIC DNA]</scope>
    <source>
        <strain evidence="3 4">DSM 14055</strain>
    </source>
</reference>
<proteinExistence type="predicted"/>
<organism evidence="3 4">
    <name type="scientific">Desulfofundulus thermobenzoicus</name>
    <dbReference type="NCBI Taxonomy" id="29376"/>
    <lineage>
        <taxon>Bacteria</taxon>
        <taxon>Bacillati</taxon>
        <taxon>Bacillota</taxon>
        <taxon>Clostridia</taxon>
        <taxon>Eubacteriales</taxon>
        <taxon>Peptococcaceae</taxon>
        <taxon>Desulfofundulus</taxon>
    </lineage>
</organism>
<keyword evidence="4" id="KW-1185">Reference proteome</keyword>
<evidence type="ECO:0000313" key="4">
    <source>
        <dbReference type="Proteomes" id="UP000441717"/>
    </source>
</evidence>
<dbReference type="Pfam" id="PF07282">
    <property type="entry name" value="Cas12f1-like_TNB"/>
    <property type="match status" value="1"/>
</dbReference>
<dbReference type="RefSeq" id="WP_152945765.1">
    <property type="nucleotide sequence ID" value="NZ_WHYR01000012.1"/>
</dbReference>
<name>A0A6N7IQL7_9FIRM</name>
<comment type="caution">
    <text evidence="3">The sequence shown here is derived from an EMBL/GenBank/DDBJ whole genome shotgun (WGS) entry which is preliminary data.</text>
</comment>
<dbReference type="Proteomes" id="UP000441717">
    <property type="component" value="Unassembled WGS sequence"/>
</dbReference>
<evidence type="ECO:0000259" key="2">
    <source>
        <dbReference type="Pfam" id="PF07282"/>
    </source>
</evidence>
<dbReference type="GO" id="GO:0003677">
    <property type="term" value="F:DNA binding"/>
    <property type="evidence" value="ECO:0007669"/>
    <property type="project" value="UniProtKB-KW"/>
</dbReference>
<accession>A0A6N7IQL7</accession>
<dbReference type="AlphaFoldDB" id="A0A6N7IQL7"/>
<gene>
    <name evidence="3" type="ORF">GFC01_06025</name>
</gene>
<keyword evidence="1" id="KW-0238">DNA-binding</keyword>
<dbReference type="NCBIfam" id="NF040570">
    <property type="entry name" value="guided_TnpB"/>
    <property type="match status" value="1"/>
</dbReference>
<sequence length="478" mass="55261">MAETIRSTKIEIDLDDRDAGGANIQKRKCLELTQKILNEARVFYVTFFLSLPEKFDERITYYSEKHGEYRERKLNSKELLAWAESITVSTREHPDVLDEQNFSLKFSGMPVVYRRSVINDAIGKVRSYLSHLKKWEKSGEGKGKPGWPKADNYPVLYKGTYSLQLIGLDRKGSFVRIKVFDGSKWVWVNYPVKIGRWQEKRLAEPGWETKSPKLVIGAKKIFLSVPQAREVRARKVEESKLDPELVTVGVDLNVKNLAVVTVMKSGKVIETVFIKDSGLDRHRYLHLKLISKHQRQSGKAVRGERFDWRLWSHIKRTNLDFAHKVSRKIADVCAKYPRCVLIFERLGRSGHGKGGKARRINRKQANQLRGLIRDLSKHKAFQYGTVTVETDPHGTSHYCARCGEKGERFSFKNGKRVKRGWGKLFYCPHCGYEVNADFNASVNVHHSFYREYHWRIEGKARSGLKRPARLQAGWEKLP</sequence>
<feature type="domain" description="Cas12f1-like TNB" evidence="2">
    <location>
        <begin position="373"/>
        <end position="444"/>
    </location>
</feature>